<accession>A0A4S4N3Y7</accession>
<reference evidence="1 2" key="1">
    <citation type="submission" date="2019-02" db="EMBL/GenBank/DDBJ databases">
        <title>Genome sequencing of the rare red list fungi Antrodiella citrinella (Flaviporus citrinellus).</title>
        <authorList>
            <person name="Buettner E."/>
            <person name="Kellner H."/>
        </authorList>
    </citation>
    <scope>NUCLEOTIDE SEQUENCE [LARGE SCALE GENOMIC DNA]</scope>
    <source>
        <strain evidence="1 2">DSM 108506</strain>
    </source>
</reference>
<sequence>MSFQAVSDRDDPSKNRCLDILADVESLNNKIVRLEQILLKDRANFEHLKQHIRISRAMLASFHQADKARHIVILIIHPLDDATVPRTLTHARSTGFVVVVILIDSTNTPQTELKILLDGQAHVQVSYGTLYRY</sequence>
<proteinExistence type="predicted"/>
<dbReference type="AlphaFoldDB" id="A0A4S4N3Y7"/>
<name>A0A4S4N3Y7_9APHY</name>
<comment type="caution">
    <text evidence="1">The sequence shown here is derived from an EMBL/GenBank/DDBJ whole genome shotgun (WGS) entry which is preliminary data.</text>
</comment>
<protein>
    <submittedName>
        <fullName evidence="1">Uncharacterized protein</fullName>
    </submittedName>
</protein>
<organism evidence="1 2">
    <name type="scientific">Antrodiella citrinella</name>
    <dbReference type="NCBI Taxonomy" id="2447956"/>
    <lineage>
        <taxon>Eukaryota</taxon>
        <taxon>Fungi</taxon>
        <taxon>Dikarya</taxon>
        <taxon>Basidiomycota</taxon>
        <taxon>Agaricomycotina</taxon>
        <taxon>Agaricomycetes</taxon>
        <taxon>Polyporales</taxon>
        <taxon>Steccherinaceae</taxon>
        <taxon>Antrodiella</taxon>
    </lineage>
</organism>
<dbReference type="Proteomes" id="UP000308730">
    <property type="component" value="Unassembled WGS sequence"/>
</dbReference>
<evidence type="ECO:0000313" key="1">
    <source>
        <dbReference type="EMBL" id="THH33075.1"/>
    </source>
</evidence>
<keyword evidence="2" id="KW-1185">Reference proteome</keyword>
<dbReference type="EMBL" id="SGPM01000011">
    <property type="protein sequence ID" value="THH33075.1"/>
    <property type="molecule type" value="Genomic_DNA"/>
</dbReference>
<gene>
    <name evidence="1" type="ORF">EUX98_g1092</name>
</gene>
<evidence type="ECO:0000313" key="2">
    <source>
        <dbReference type="Proteomes" id="UP000308730"/>
    </source>
</evidence>